<organism evidence="2 3">
    <name type="scientific">Gigaspora margarita</name>
    <dbReference type="NCBI Taxonomy" id="4874"/>
    <lineage>
        <taxon>Eukaryota</taxon>
        <taxon>Fungi</taxon>
        <taxon>Fungi incertae sedis</taxon>
        <taxon>Mucoromycota</taxon>
        <taxon>Glomeromycotina</taxon>
        <taxon>Glomeromycetes</taxon>
        <taxon>Diversisporales</taxon>
        <taxon>Gigasporaceae</taxon>
        <taxon>Gigaspora</taxon>
    </lineage>
</organism>
<evidence type="ECO:0000313" key="2">
    <source>
        <dbReference type="EMBL" id="KAF0336117.1"/>
    </source>
</evidence>
<dbReference type="Proteomes" id="UP000439903">
    <property type="component" value="Unassembled WGS sequence"/>
</dbReference>
<comment type="caution">
    <text evidence="2">The sequence shown here is derived from an EMBL/GenBank/DDBJ whole genome shotgun (WGS) entry which is preliminary data.</text>
</comment>
<accession>A0A8H3WTD7</accession>
<dbReference type="EMBL" id="WTPW01003638">
    <property type="protein sequence ID" value="KAF0336117.1"/>
    <property type="molecule type" value="Genomic_DNA"/>
</dbReference>
<evidence type="ECO:0000256" key="1">
    <source>
        <dbReference type="SAM" id="MobiDB-lite"/>
    </source>
</evidence>
<feature type="region of interest" description="Disordered" evidence="1">
    <location>
        <begin position="1"/>
        <end position="26"/>
    </location>
</feature>
<evidence type="ECO:0000313" key="3">
    <source>
        <dbReference type="Proteomes" id="UP000439903"/>
    </source>
</evidence>
<keyword evidence="3" id="KW-1185">Reference proteome</keyword>
<feature type="region of interest" description="Disordered" evidence="1">
    <location>
        <begin position="37"/>
        <end position="56"/>
    </location>
</feature>
<dbReference type="OrthoDB" id="2462226at2759"/>
<feature type="compositionally biased region" description="Basic residues" evidence="1">
    <location>
        <begin position="1"/>
        <end position="10"/>
    </location>
</feature>
<protein>
    <submittedName>
        <fullName evidence="2">Uncharacterized protein</fullName>
    </submittedName>
</protein>
<reference evidence="2 3" key="1">
    <citation type="journal article" date="2019" name="Environ. Microbiol.">
        <title>At the nexus of three kingdoms: the genome of the mycorrhizal fungus Gigaspora margarita provides insights into plant, endobacterial and fungal interactions.</title>
        <authorList>
            <person name="Venice F."/>
            <person name="Ghignone S."/>
            <person name="Salvioli di Fossalunga A."/>
            <person name="Amselem J."/>
            <person name="Novero M."/>
            <person name="Xianan X."/>
            <person name="Sedzielewska Toro K."/>
            <person name="Morin E."/>
            <person name="Lipzen A."/>
            <person name="Grigoriev I.V."/>
            <person name="Henrissat B."/>
            <person name="Martin F.M."/>
            <person name="Bonfante P."/>
        </authorList>
    </citation>
    <scope>NUCLEOTIDE SEQUENCE [LARGE SCALE GENOMIC DNA]</scope>
    <source>
        <strain evidence="2 3">BEG34</strain>
    </source>
</reference>
<dbReference type="AlphaFoldDB" id="A0A8H3WTD7"/>
<name>A0A8H3WTD7_GIGMA</name>
<proteinExistence type="predicted"/>
<gene>
    <name evidence="2" type="ORF">F8M41_016624</name>
</gene>
<sequence length="306" mass="35589">MTTKAKRYNLRNKSPTNLVSEEPTTLEPTIQEELTILEEPTTQEPTTQEPTTQEEPTMQELQLVFDEIDELNAVGFQIQKQTIPRNKKQLTNEMWKEDLSASQLAFFNKIWDKIKAEENVKKVNWNDIKKDYNEAKDKSSFIKNFHNEWFGGRDRTVAKKLNCELDNVILKRTQLLLLLSYLLNINDHNVSVLKYYLCVYERFSELHEIIGENILLLPLPTSFFTAHDNGKKVLSLISWFRTAKENSINMKKQCLFCNEIHSNTLPPHMRHLSSSSSIVDQFEICRLHNAELHIVPDGLIVSGNRI</sequence>